<feature type="domain" description="G" evidence="4">
    <location>
        <begin position="120"/>
        <end position="179"/>
    </location>
</feature>
<sequence>MALINPNKINWFPGHMKKATDEIKNKIKQIDFFIQVLDARAIKTSANPDLQSWINGKPLINIVLKSDLATKVVEQENYLVGSLKNKQFRDTIIKHLYNMFATSMEKLKRKGLINPEFTGMVVGLPNIGKSSLINFLAKKNQLKTENRPGVTKTQTTKSINQHFKLIDTPGIFIKNIENENDAYKLIMINCIRKEVVDLMYPLSYVYEYYVEHHLEALQNFYKLDQQMDFHTFVDYICAKYQFYMAQQEYDYTRAYNLLYDHFANQKICKVNYDIL</sequence>
<dbReference type="InterPro" id="IPR023179">
    <property type="entry name" value="GTP-bd_ortho_bundle_sf"/>
</dbReference>
<reference evidence="5 6" key="1">
    <citation type="journal article" date="2020" name="Int. J. Syst. Evol. Microbiol.">
        <title>Ureaplasma miroungigenitalium sp. nov. isolated from northern elephant seals (Mirounga angustirostris) and Ureaplasma zalophigenitalium sp. nov. isolated from California sea lions (Zalophus californianus).</title>
        <authorList>
            <person name="Volokhov D.V."/>
            <person name="Gulland F.M."/>
            <person name="Gao Y."/>
            <person name="Chizhikov V.E."/>
        </authorList>
    </citation>
    <scope>NUCLEOTIDE SEQUENCE [LARGE SCALE GENOMIC DNA]</scope>
    <source>
        <strain evidence="5 6">ES3182-GEN</strain>
    </source>
</reference>
<dbReference type="InterPro" id="IPR006073">
    <property type="entry name" value="GTP-bd"/>
</dbReference>
<comment type="similarity">
    <text evidence="3">Belongs to the TRAFAC class YlqF/YawG GTPase family. MTG1 subfamily.</text>
</comment>
<protein>
    <recommendedName>
        <fullName evidence="3">Ribosome biogenesis GTPase A</fullName>
    </recommendedName>
</protein>
<comment type="function">
    <text evidence="3">Required for a late step of 50S ribosomal subunit assembly. Has GTPase activity.</text>
</comment>
<name>A0ABT3BNA5_9BACT</name>
<comment type="caution">
    <text evidence="5">The sequence shown here is derived from an EMBL/GenBank/DDBJ whole genome shotgun (WGS) entry which is preliminary data.</text>
</comment>
<comment type="subcellular location">
    <subcellularLocation>
        <location evidence="3">Cytoplasm</location>
    </subcellularLocation>
</comment>
<dbReference type="Proteomes" id="UP001208245">
    <property type="component" value="Unassembled WGS sequence"/>
</dbReference>
<organism evidence="5 6">
    <name type="scientific">Ureaplasma miroungigenitalium</name>
    <dbReference type="NCBI Taxonomy" id="1042321"/>
    <lineage>
        <taxon>Bacteria</taxon>
        <taxon>Bacillati</taxon>
        <taxon>Mycoplasmatota</taxon>
        <taxon>Mycoplasmoidales</taxon>
        <taxon>Mycoplasmoidaceae</taxon>
        <taxon>Ureaplasma</taxon>
    </lineage>
</organism>
<dbReference type="Gene3D" id="1.10.1580.10">
    <property type="match status" value="1"/>
</dbReference>
<evidence type="ECO:0000256" key="3">
    <source>
        <dbReference type="PIRNR" id="PIRNR006230"/>
    </source>
</evidence>
<dbReference type="InterPro" id="IPR027417">
    <property type="entry name" value="P-loop_NTPase"/>
</dbReference>
<dbReference type="PIRSF" id="PIRSF006230">
    <property type="entry name" value="MG442"/>
    <property type="match status" value="1"/>
</dbReference>
<proteinExistence type="inferred from homology"/>
<evidence type="ECO:0000313" key="6">
    <source>
        <dbReference type="Proteomes" id="UP001208245"/>
    </source>
</evidence>
<dbReference type="Gene3D" id="3.40.50.300">
    <property type="entry name" value="P-loop containing nucleotide triphosphate hydrolases"/>
    <property type="match status" value="1"/>
</dbReference>
<dbReference type="EMBL" id="JAOXHL010000004">
    <property type="protein sequence ID" value="MCV3728713.1"/>
    <property type="molecule type" value="Genomic_DNA"/>
</dbReference>
<dbReference type="SUPFAM" id="SSF52540">
    <property type="entry name" value="P-loop containing nucleoside triphosphate hydrolases"/>
    <property type="match status" value="1"/>
</dbReference>
<keyword evidence="6" id="KW-1185">Reference proteome</keyword>
<keyword evidence="3" id="KW-0963">Cytoplasm</keyword>
<dbReference type="InterPro" id="IPR019991">
    <property type="entry name" value="GTP-bd_ribosome_bgen"/>
</dbReference>
<evidence type="ECO:0000313" key="5">
    <source>
        <dbReference type="EMBL" id="MCV3728713.1"/>
    </source>
</evidence>
<dbReference type="Pfam" id="PF01926">
    <property type="entry name" value="MMR_HSR1"/>
    <property type="match status" value="1"/>
</dbReference>
<evidence type="ECO:0000256" key="1">
    <source>
        <dbReference type="ARBA" id="ARBA00022741"/>
    </source>
</evidence>
<dbReference type="InterPro" id="IPR016478">
    <property type="entry name" value="GTPase_MTG1"/>
</dbReference>
<gene>
    <name evidence="5" type="primary">ylqF</name>
    <name evidence="5" type="ORF">OF376_02915</name>
</gene>
<dbReference type="PANTHER" id="PTHR45782">
    <property type="entry name" value="MITOCHONDRIAL RIBOSOME-ASSOCIATED GTPASE 1"/>
    <property type="match status" value="1"/>
</dbReference>
<evidence type="ECO:0000256" key="2">
    <source>
        <dbReference type="ARBA" id="ARBA00023134"/>
    </source>
</evidence>
<dbReference type="PANTHER" id="PTHR45782:SF4">
    <property type="entry name" value="MITOCHONDRIAL RIBOSOME-ASSOCIATED GTPASE 1"/>
    <property type="match status" value="1"/>
</dbReference>
<dbReference type="CDD" id="cd01856">
    <property type="entry name" value="YlqF"/>
    <property type="match status" value="1"/>
</dbReference>
<accession>A0ABT3BNA5</accession>
<dbReference type="RefSeq" id="WP_263822025.1">
    <property type="nucleotide sequence ID" value="NZ_JAOXHL010000004.1"/>
</dbReference>
<keyword evidence="2 3" id="KW-0342">GTP-binding</keyword>
<dbReference type="NCBIfam" id="TIGR03596">
    <property type="entry name" value="GTPase_YlqF"/>
    <property type="match status" value="1"/>
</dbReference>
<keyword evidence="1 3" id="KW-0547">Nucleotide-binding</keyword>
<evidence type="ECO:0000259" key="4">
    <source>
        <dbReference type="Pfam" id="PF01926"/>
    </source>
</evidence>